<evidence type="ECO:0000313" key="2">
    <source>
        <dbReference type="Proteomes" id="UP000630887"/>
    </source>
</evidence>
<proteinExistence type="predicted"/>
<accession>A0A8J3KMS9</accession>
<dbReference type="EMBL" id="BONI01000014">
    <property type="protein sequence ID" value="GIG05423.1"/>
    <property type="molecule type" value="Genomic_DNA"/>
</dbReference>
<organism evidence="1 2">
    <name type="scientific">Catellatospora coxensis</name>
    <dbReference type="NCBI Taxonomy" id="310354"/>
    <lineage>
        <taxon>Bacteria</taxon>
        <taxon>Bacillati</taxon>
        <taxon>Actinomycetota</taxon>
        <taxon>Actinomycetes</taxon>
        <taxon>Micromonosporales</taxon>
        <taxon>Micromonosporaceae</taxon>
        <taxon>Catellatospora</taxon>
    </lineage>
</organism>
<sequence length="41" mass="4525">MQCAWFNSDGNRGDDCIYEENPGGMRNQASSLMNGTARGNR</sequence>
<dbReference type="AlphaFoldDB" id="A0A8J3KMS9"/>
<evidence type="ECO:0000313" key="1">
    <source>
        <dbReference type="EMBL" id="GIG05423.1"/>
    </source>
</evidence>
<name>A0A8J3KMS9_9ACTN</name>
<comment type="caution">
    <text evidence="1">The sequence shown here is derived from an EMBL/GenBank/DDBJ whole genome shotgun (WGS) entry which is preliminary data.</text>
</comment>
<keyword evidence="2" id="KW-1185">Reference proteome</keyword>
<dbReference type="Proteomes" id="UP000630887">
    <property type="component" value="Unassembled WGS sequence"/>
</dbReference>
<dbReference type="RefSeq" id="WP_275412026.1">
    <property type="nucleotide sequence ID" value="NZ_BAAALC010000021.1"/>
</dbReference>
<reference evidence="1 2" key="1">
    <citation type="submission" date="2021-01" db="EMBL/GenBank/DDBJ databases">
        <title>Whole genome shotgun sequence of Catellatospora coxensis NBRC 107359.</title>
        <authorList>
            <person name="Komaki H."/>
            <person name="Tamura T."/>
        </authorList>
    </citation>
    <scope>NUCLEOTIDE SEQUENCE [LARGE SCALE GENOMIC DNA]</scope>
    <source>
        <strain evidence="1 2">NBRC 107359</strain>
    </source>
</reference>
<gene>
    <name evidence="1" type="ORF">Cco03nite_21230</name>
</gene>
<protein>
    <submittedName>
        <fullName evidence="1">Uncharacterized protein</fullName>
    </submittedName>
</protein>